<dbReference type="Proteomes" id="UP000011116">
    <property type="component" value="Chromosome 3H"/>
</dbReference>
<reference evidence="2" key="2">
    <citation type="submission" date="2020-10" db="EMBL/GenBank/DDBJ databases">
        <authorList>
            <person name="Scholz U."/>
            <person name="Mascher M."/>
            <person name="Fiebig A."/>
        </authorList>
    </citation>
    <scope>NUCLEOTIDE SEQUENCE [LARGE SCALE GENOMIC DNA]</scope>
    <source>
        <strain evidence="2">cv. Morex</strain>
    </source>
</reference>
<sequence>MRQPPRSPASEALPNEEWTNWYSAVSNGNPAEEEEGSQEGSVDSAEYVSDSGETEEETEEEEEEVGEQSSPPPPSEHRTKRRHDPAAPPAPPAAPSAPPARPVALSARSVKRTRDAAAEPTDQPSKVAKPSGPKPRKALPRMRITVPVASAAATSATSLPRQDDDPMDTDNAAMSQQVGLPSEVIHLEDDDQRGSGPALAPVLEVVPSAAAPTMNVSSTETVPLTVEPTGAKLGMPKESSVVSGPSTVQCDARRLPEDQVGAAKDAMVQVELMVGDAKGAYDSILSLYKKSLELRDDIRVSALKTCEMGSAYNALKAEKIQLPADLEAAVNDLAGVKGALADREKSLEESRETNKALVAEIEKLKSQRTERMGQLKLMNTRCMAQEKYVSDWARKMVALLGDFCRDAEAEAADIERSVVSNVPLGDEANRDLLRAHIRLSRVGPFIGRLREVIGRIDKELWLEDDFRQEIDGLMTRLEDVPSRVQAWKKSVTRCGADVALSLVRVHCKEARKKKLKTLQVANTKKLRFKDFMETFLDTATRIADGIDLDTFVEPASPGDA</sequence>
<protein>
    <submittedName>
        <fullName evidence="2">Uncharacterized protein</fullName>
    </submittedName>
</protein>
<dbReference type="AlphaFoldDB" id="A0A8I7B9P8"/>
<evidence type="ECO:0000313" key="2">
    <source>
        <dbReference type="EnsemblPlants" id="HORVU.MOREX.r3.3HG0253780.1"/>
    </source>
</evidence>
<feature type="compositionally biased region" description="Acidic residues" evidence="1">
    <location>
        <begin position="52"/>
        <end position="66"/>
    </location>
</feature>
<reference evidence="2" key="3">
    <citation type="submission" date="2022-01" db="UniProtKB">
        <authorList>
            <consortium name="EnsemblPlants"/>
        </authorList>
    </citation>
    <scope>IDENTIFICATION</scope>
    <source>
        <strain evidence="2">subsp. vulgare</strain>
    </source>
</reference>
<evidence type="ECO:0000313" key="3">
    <source>
        <dbReference type="Proteomes" id="UP000011116"/>
    </source>
</evidence>
<feature type="compositionally biased region" description="Polar residues" evidence="1">
    <location>
        <begin position="17"/>
        <end position="29"/>
    </location>
</feature>
<dbReference type="SMR" id="A0A8I7B9P8"/>
<feature type="compositionally biased region" description="Low complexity" evidence="1">
    <location>
        <begin position="149"/>
        <end position="158"/>
    </location>
</feature>
<accession>A0A8I7B9P8</accession>
<feature type="region of interest" description="Disordered" evidence="1">
    <location>
        <begin position="1"/>
        <end position="172"/>
    </location>
</feature>
<dbReference type="Gramene" id="HORVU.MOREX.r3.3HG0253780.1">
    <property type="protein sequence ID" value="HORVU.MOREX.r3.3HG0253780.1"/>
    <property type="gene ID" value="HORVU.MOREX.r3.3HG0253780"/>
</dbReference>
<feature type="compositionally biased region" description="Pro residues" evidence="1">
    <location>
        <begin position="86"/>
        <end position="101"/>
    </location>
</feature>
<organism evidence="2 3">
    <name type="scientific">Hordeum vulgare subsp. vulgare</name>
    <name type="common">Domesticated barley</name>
    <dbReference type="NCBI Taxonomy" id="112509"/>
    <lineage>
        <taxon>Eukaryota</taxon>
        <taxon>Viridiplantae</taxon>
        <taxon>Streptophyta</taxon>
        <taxon>Embryophyta</taxon>
        <taxon>Tracheophyta</taxon>
        <taxon>Spermatophyta</taxon>
        <taxon>Magnoliopsida</taxon>
        <taxon>Liliopsida</taxon>
        <taxon>Poales</taxon>
        <taxon>Poaceae</taxon>
        <taxon>BOP clade</taxon>
        <taxon>Pooideae</taxon>
        <taxon>Triticodae</taxon>
        <taxon>Triticeae</taxon>
        <taxon>Hordeinae</taxon>
        <taxon>Hordeum</taxon>
    </lineage>
</organism>
<name>A0A8I7B9P8_HORVV</name>
<reference evidence="3" key="1">
    <citation type="journal article" date="2012" name="Nature">
        <title>A physical, genetic and functional sequence assembly of the barley genome.</title>
        <authorList>
            <consortium name="The International Barley Genome Sequencing Consortium"/>
            <person name="Mayer K.F."/>
            <person name="Waugh R."/>
            <person name="Brown J.W."/>
            <person name="Schulman A."/>
            <person name="Langridge P."/>
            <person name="Platzer M."/>
            <person name="Fincher G.B."/>
            <person name="Muehlbauer G.J."/>
            <person name="Sato K."/>
            <person name="Close T.J."/>
            <person name="Wise R.P."/>
            <person name="Stein N."/>
        </authorList>
    </citation>
    <scope>NUCLEOTIDE SEQUENCE [LARGE SCALE GENOMIC DNA]</scope>
    <source>
        <strain evidence="3">cv. Morex</strain>
    </source>
</reference>
<dbReference type="EnsemblPlants" id="HORVU.MOREX.r3.3HG0253780.1">
    <property type="protein sequence ID" value="HORVU.MOREX.r3.3HG0253780.1"/>
    <property type="gene ID" value="HORVU.MOREX.r3.3HG0253780"/>
</dbReference>
<evidence type="ECO:0000256" key="1">
    <source>
        <dbReference type="SAM" id="MobiDB-lite"/>
    </source>
</evidence>
<feature type="region of interest" description="Disordered" evidence="1">
    <location>
        <begin position="228"/>
        <end position="247"/>
    </location>
</feature>
<keyword evidence="3" id="KW-1185">Reference proteome</keyword>
<proteinExistence type="predicted"/>